<dbReference type="Proteomes" id="UP001416858">
    <property type="component" value="Unassembled WGS sequence"/>
</dbReference>
<evidence type="ECO:0000256" key="2">
    <source>
        <dbReference type="SAM" id="MobiDB-lite"/>
    </source>
</evidence>
<dbReference type="EMBL" id="BAABRO010000003">
    <property type="protein sequence ID" value="GAA5506424.1"/>
    <property type="molecule type" value="Genomic_DNA"/>
</dbReference>
<feature type="region of interest" description="Disordered" evidence="2">
    <location>
        <begin position="2168"/>
        <end position="2195"/>
    </location>
</feature>
<dbReference type="InterPro" id="IPR050708">
    <property type="entry name" value="T6SS_VgrG/RHS"/>
</dbReference>
<feature type="domain" description="Polymerase nucleotidyl transferase" evidence="3">
    <location>
        <begin position="3908"/>
        <end position="4011"/>
    </location>
</feature>
<dbReference type="SUPFAM" id="SSF82171">
    <property type="entry name" value="DPP6 N-terminal domain-like"/>
    <property type="match status" value="1"/>
</dbReference>
<dbReference type="InterPro" id="IPR045351">
    <property type="entry name" value="DUF6531"/>
</dbReference>
<dbReference type="InterPro" id="IPR013320">
    <property type="entry name" value="ConA-like_dom_sf"/>
</dbReference>
<dbReference type="Pfam" id="PF20148">
    <property type="entry name" value="DUF6531"/>
    <property type="match status" value="1"/>
</dbReference>
<evidence type="ECO:0000259" key="5">
    <source>
        <dbReference type="Pfam" id="PF25023"/>
    </source>
</evidence>
<evidence type="ECO:0000256" key="1">
    <source>
        <dbReference type="ARBA" id="ARBA00022737"/>
    </source>
</evidence>
<accession>A0ABP9VML1</accession>
<dbReference type="Gene3D" id="2.180.10.10">
    <property type="entry name" value="RHS repeat-associated core"/>
    <property type="match status" value="8"/>
</dbReference>
<protein>
    <submittedName>
        <fullName evidence="6">Uncharacterized protein</fullName>
    </submittedName>
</protein>
<dbReference type="Pfam" id="PF05593">
    <property type="entry name" value="RHS_repeat"/>
    <property type="match status" value="13"/>
</dbReference>
<feature type="domain" description="DUF6531" evidence="4">
    <location>
        <begin position="1122"/>
        <end position="1192"/>
    </location>
</feature>
<dbReference type="InterPro" id="IPR022385">
    <property type="entry name" value="Rhs_assc_core"/>
</dbReference>
<feature type="domain" description="Teneurin-like YD-shell" evidence="5">
    <location>
        <begin position="1614"/>
        <end position="1790"/>
    </location>
</feature>
<sequence>MEIWRPRSSKKMTLERSKRKERTKKRKLLGEKLEDRRMLVGDDQPYGLVAFFPFDDPSVTTESSSEIGSVVGVFDGATYSSDSNGRTGTPGDYSLDTSGGGARIASPQFLNDAATNGDLTVAFWQKLDSVVQSVPFIGKSPSSTYSTGLSVHAPWTDNRIYFDTRSGPGNQRLEFQSPMSLTGAWHHFAFVQQGGSKSVWIDGKRVGSGSGAPTLPTDFNHFIIGGNPGFSPNGLIDDFAVFSEALPDYAIAQLAEGQAADELQEVVSPVTPTNPHGLVGYFPFDDVTDPSLSASEIGDPVGELFGATFSADGTGRSGGDGNHALDTSNGYLRIDDAEFMNKAGYEDEITISFWQKLDSLRPAYAFRGESPSVQYRRGISAHAPWTTNDIIYDTGISPSQAHRLSFRSPKTLTDGWHHFAFTMNDYKAVWIDGVYAGSSYSPAGLLFDFENFYIGGIGSNTVDGMIDDFAVFASVLPSNIIAEIAAGRDISSLVQDVSPVSEGNPSGLVTYLPFDDDSAPSQATSSVGADIASLVGASYSVDGGGRTGQAGDRSLDSTNGYAELVGAEALKDAVFDGRVTVSFWQKLDSIAPSASVYAYSPSSSDNRGLLVHAPWTDGKVYFDAHGTGANQRQYFSRPGLNDGDWHHFAFVQDGNKRSVWIDGVREVSGAGFDLIPGDLTTLRIGGSSASSTVDGVIDDFAIFATALPESSLLSLALGQSPLNFITNPTDDESPSAVSVDPFVQTPAPDGMRIRLATIAGDKTITSLPIPWEESRGALYLVEKSKHDANRVEIRDGDKIIASLDFGYPVPATLNLWVDYLTIDGGETTIRNSDQHLFASDYKAVVATNPNDATDLALRNFRDELDQIPYPDLTGPEANLASSYTLNPQALIATLKYTAADYFQRFNQRINGKLADERWQSETSILVTGSNSAAVNMGGEFHYAIHDLKIFEPANNHVNWSTSLSDDDAAYIADASARSMYETLRSVTGEQTVSSSELIRVAESQGQQIHRWKKIQPDEYVDLESGNTVASATAAMNASGPFATEIQNALDDGFIVRTHAGAVTLHATSSSNNWTGTGAQFYRAVESGVEFFSRRYWHNGSAHYQADSITTALAGGNQPASDVLPGKVYRSDFDVAVPSIGINAQIARQYQSGVSQDVGFGAGWSFTYGANLELTSDDSTIIWNLGDGTDKNFTVDTSAAGPDHHFTADDEPGLSAVKHTVNGTVTYSVTTKDGTRFDFHLHGTLKARLVAIYDRNGNKHEINYNGNNLASIVDATVTQAPETLFTFTHTGDHISSVTDNALRMWTYHYETLGGHTVLTEVRGPGVTPIERQIAEYSYDLSDNIPRLLTASDGVGNSTQYTYAPNGRLRSSIDGSGNRLMYRYDDFNLESTVSDLRGFVARQTFDSQGRVISITSSSGAIEKLEYAGDERLVTKRIANDGTETTYQYDSFGNQIQTITNGLVTDTVYDPIYNLALSVTQSLAGVANSSRTLFTSQIDGNGNVISLTDALGNTINRTYTSRGLLQSETSARGTEIGNTTDYTTSFQYNLLGQVTQKNSPGSAQETFTYDANHNLAQYTNPNGKVTHYEYDLYGRVIRVESPDPHAGTPDATGPVVTLMTYDDLGRLISETAPEGTVTTYMYDAASRPISVSTGDSTETFEYDAAGNVTRVTDASDEETRHHYDGSGRKIATYRPDGTTTLIQYDSLGRVLRNVDALGQQTSWEYDAATSAITVTYPEGGTSTQEFDGYGNLIKETSPAGAVTTHSYDVANRVVETRFADQWIQTYQYDANGQIVSSTQYDVSGIPNESIPVDLNSLDVDRIRSRSISYSPSGRPTHWTNPDGGIRTAEYNTSGQMVAITNENGLRQEFDFGAAGNVSSVRITDGVTGANDRVIQNVVDSLGRLIERRTGSGTTPNYTTSATLSYDALTQSTIVNGLLGNSVTVDSSSDGRTSVATDSAGRLITTLRDSAGRTLGTTLTAADENDSFQDRSTSYEYDDAGRLESWTDPLGNVSNVVYDAVNKSIIRLSPELTNGDPDSRLESQEHYNSLGQTIRRVDPDGNVTTYSYDTVGRLQTTTLPDPDGNGPLPAPSITNTYNGFGDVIAQVDHLGRTTSFTYDAAGRIESITTPDPDQSGPLVGRTTTRVYDFAGNILSATDQMGRTTSWQYDSHGRVTKETLPDPDPNDGESAPETTYTYDSDGRVARIVDVTGGTTDFEYDDLGREIKRTLPEAYVGEPRPEITRGYDAGGNVIWVTDASGETTHFTYDIAGQLLQMTLPDPDADGPLAAPARSYTYDAAGRVASFTDEAGVITGYNYDSLGRLVSQTTSDPDGEGPLAEFSTYWSYDANGNVLTLSDSLGRSSHFTYDALGREISQTRPDPDLTVPSDTPIFYKAYDPAGNLTSVTDALGRVTALEYDDAGRLVRQTAPSVDGVSPVTEFQYDQAGNLVAVTDPLGRMTTHEYDHWNRRVKTYLPDLDVNDALPALSVSQSYDNASRIVSKRDSADRETSYVYDGRGQLVQTIYRDLDPNDGIPAPSISTEYDVAGRVVATTDTLGRQTKFTHDALGRITAVILPAADGSATDGPTTHSVYDDSGNLVSSIDPLGRVTSFTYDDWGREILKTHPDPDGSGPLPAPTIQTIYDAAGNIEKTIDHLGRQTVTQYDRLDRPVLTTYPDPDLSDSNPAPTFTRQYDVSGALVSETDALGRITSFQYDALGRLIQTTLPDPDLADAIPAPTTSQQYDLVGNILARTDQDGATTTWTYDALGRTLSETYADPDGNGPAIAPTKTFAYDNAGNVLSESVLVATGTSLMTSFGYDTWNRQVQVTAPEGDITQYQYDTEGNLLAVTDGSTNTTSYTYDALNQQITSTNEAGAVRTYVYDDAGRLTHRTDRNGRVTQYIHDDLDRLTHETWLDTTGTTIEEYVSTFNDAGLLDSISDGDVNDVFTYDNAGRLIQSARSGGGLTAFATFAYTYDLGDQLTSIAQSVPGNSDVTTNYSYDDAGRIQEIVQSGPSITTKRVEYERSQYGQVIGLDRFLGTATAPSVSTDVLRDAIGRRTAISHRQGNTILADYSYTYDASSRVTAVDSLTDGLTSLTLDDNGRLTTADHSAIPDESFQYDATGNRVDTDNVNGTNNKLLSDGNFNYEYDAEGNRTARVDIATGERTEFTYDHRNRITFVERLDSSGNLLERVEYTYDSANHRTGRAVDSDADGFADVVERFVVDGDTVVAVVDETGDITNQFFHGAVVDEVLADENAAGDVTWTLADANKTIRDLAQDISGATQVVNHRVYDSFGNLHSQSNPSVDHLFGFTGRDYDEATGLHYYRDRWMDPVSGLFLSEDPLGFDGGDLNLMNYVGGAPHDYTDPTGNSWLSSVFKKVSREFNRVINQIADVVDEAFDDIGDFLEEARDDVRDFADDHPYLTAGIALATGAWFVSAAGGFIGAAAKLSALASKAVGSISTAWAPASSGIGGTFSINVGSFASVNVGAGISGTSAFASANVSVLGLPVAGVGKSIGAFGKISNPFASTLVGNFTDSVLSNSLGNVGQFSVPSNFVGGSRKTHSLITGYGMNPLDVGSFLPQVANDTAYNFGYSQLNQTGLPMAYSIASQTAAFGSDVYGAFQDVSAPPPSVHAASQVGARTDDAIRQVDYGAFALPDGLAMSLAYYEDDFSQSSNKVRTADETLTAENHWGDSYFEYALGMGGAGLLGIGQGILNFGNSVTDLVADAGNAVTSLPNGIANGYYYLADVSEHNRMYVPKIPKGDWAKDTLVYQDETSFAVSKISVGAGAQILTGTGLAKLAQAPGWLGRVGTTLEALDIVEGTVSSAKGVHNAYNEGLDWSNGSQIILGSSSLSGNFAEPLEDALGSLRQYRISLDTTTLNSGLPIGGVKVIKNAPNQGLRIPQGLSPRQFDRISAQIRSKADDLGLGSDVFVQGSRASGTARATSDIDIAIRVSPERFDSFINNPQLSRLSNPRAGSKLADTRSHALQTGKIQSGEARLSRLRTALENGLGIDVDLSVIRRGGQFDNGVQSPLSFGF</sequence>
<evidence type="ECO:0000259" key="3">
    <source>
        <dbReference type="Pfam" id="PF01909"/>
    </source>
</evidence>
<dbReference type="Pfam" id="PF13385">
    <property type="entry name" value="Laminin_G_3"/>
    <property type="match status" value="3"/>
</dbReference>
<evidence type="ECO:0000313" key="6">
    <source>
        <dbReference type="EMBL" id="GAA5506424.1"/>
    </source>
</evidence>
<organism evidence="6 7">
    <name type="scientific">Novipirellula caenicola</name>
    <dbReference type="NCBI Taxonomy" id="1536901"/>
    <lineage>
        <taxon>Bacteria</taxon>
        <taxon>Pseudomonadati</taxon>
        <taxon>Planctomycetota</taxon>
        <taxon>Planctomycetia</taxon>
        <taxon>Pirellulales</taxon>
        <taxon>Pirellulaceae</taxon>
        <taxon>Novipirellula</taxon>
    </lineage>
</organism>
<keyword evidence="7" id="KW-1185">Reference proteome</keyword>
<evidence type="ECO:0000259" key="4">
    <source>
        <dbReference type="Pfam" id="PF20148"/>
    </source>
</evidence>
<dbReference type="InterPro" id="IPR056823">
    <property type="entry name" value="TEN-like_YD-shell"/>
</dbReference>
<dbReference type="InterPro" id="IPR002934">
    <property type="entry name" value="Polymerase_NTP_transf_dom"/>
</dbReference>
<dbReference type="NCBIfam" id="TIGR01643">
    <property type="entry name" value="YD_repeat_2x"/>
    <property type="match status" value="20"/>
</dbReference>
<dbReference type="SUPFAM" id="SSF49899">
    <property type="entry name" value="Concanavalin A-like lectins/glucanases"/>
    <property type="match status" value="3"/>
</dbReference>
<dbReference type="Pfam" id="PF01909">
    <property type="entry name" value="NTP_transf_2"/>
    <property type="match status" value="1"/>
</dbReference>
<reference evidence="6 7" key="1">
    <citation type="submission" date="2024-02" db="EMBL/GenBank/DDBJ databases">
        <title>Rhodopirellula caenicola NBRC 110016.</title>
        <authorList>
            <person name="Ichikawa N."/>
            <person name="Katano-Makiyama Y."/>
            <person name="Hidaka K."/>
        </authorList>
    </citation>
    <scope>NUCLEOTIDE SEQUENCE [LARGE SCALE GENOMIC DNA]</scope>
    <source>
        <strain evidence="6 7">NBRC 110016</strain>
    </source>
</reference>
<feature type="domain" description="Teneurin-like YD-shell" evidence="5">
    <location>
        <begin position="2747"/>
        <end position="2900"/>
    </location>
</feature>
<proteinExistence type="predicted"/>
<evidence type="ECO:0000313" key="7">
    <source>
        <dbReference type="Proteomes" id="UP001416858"/>
    </source>
</evidence>
<dbReference type="NCBIfam" id="TIGR03696">
    <property type="entry name" value="Rhs_assc_core"/>
    <property type="match status" value="1"/>
</dbReference>
<dbReference type="PANTHER" id="PTHR32305">
    <property type="match status" value="1"/>
</dbReference>
<dbReference type="CDD" id="cd05403">
    <property type="entry name" value="NT_KNTase_like"/>
    <property type="match status" value="1"/>
</dbReference>
<feature type="region of interest" description="Disordered" evidence="2">
    <location>
        <begin position="1"/>
        <end position="25"/>
    </location>
</feature>
<comment type="caution">
    <text evidence="6">The sequence shown here is derived from an EMBL/GenBank/DDBJ whole genome shotgun (WGS) entry which is preliminary data.</text>
</comment>
<name>A0ABP9VML1_9BACT</name>
<keyword evidence="1" id="KW-0677">Repeat</keyword>
<dbReference type="InterPro" id="IPR006530">
    <property type="entry name" value="YD"/>
</dbReference>
<dbReference type="Pfam" id="PF25023">
    <property type="entry name" value="TEN_YD-shell"/>
    <property type="match status" value="3"/>
</dbReference>
<feature type="domain" description="Teneurin-like YD-shell" evidence="5">
    <location>
        <begin position="3054"/>
        <end position="3333"/>
    </location>
</feature>
<dbReference type="Gene3D" id="3.90.930.1">
    <property type="match status" value="1"/>
</dbReference>
<gene>
    <name evidence="6" type="ORF">Rcae01_01877</name>
</gene>
<dbReference type="Gene3D" id="2.60.120.200">
    <property type="match status" value="3"/>
</dbReference>
<dbReference type="InterPro" id="IPR031325">
    <property type="entry name" value="RHS_repeat"/>
</dbReference>
<dbReference type="PANTHER" id="PTHR32305:SF15">
    <property type="entry name" value="PROTEIN RHSA-RELATED"/>
    <property type="match status" value="1"/>
</dbReference>